<dbReference type="EMBL" id="JAAFYZ010000019">
    <property type="protein sequence ID" value="MBS2546835.1"/>
    <property type="molecule type" value="Genomic_DNA"/>
</dbReference>
<evidence type="ECO:0000313" key="2">
    <source>
        <dbReference type="Proteomes" id="UP000730482"/>
    </source>
</evidence>
<accession>A0ABS5KLC8</accession>
<dbReference type="InterPro" id="IPR036913">
    <property type="entry name" value="YegP-like_sf"/>
</dbReference>
<evidence type="ECO:0008006" key="3">
    <source>
        <dbReference type="Google" id="ProtNLM"/>
    </source>
</evidence>
<proteinExistence type="predicted"/>
<dbReference type="RefSeq" id="WP_212008478.1">
    <property type="nucleotide sequence ID" value="NZ_JAAFYZ010000019.1"/>
</dbReference>
<dbReference type="SUPFAM" id="SSF160113">
    <property type="entry name" value="YegP-like"/>
    <property type="match status" value="1"/>
</dbReference>
<keyword evidence="2" id="KW-1185">Reference proteome</keyword>
<comment type="caution">
    <text evidence="1">The sequence shown here is derived from an EMBL/GenBank/DDBJ whole genome shotgun (WGS) entry which is preliminary data.</text>
</comment>
<evidence type="ECO:0000313" key="1">
    <source>
        <dbReference type="EMBL" id="MBS2546835.1"/>
    </source>
</evidence>
<sequence length="118" mass="12714">MAASLVVSSADDGELTWVLLAANGRPLARSANVYRSDEALDAAWRELVADRDALSIRLGRDGPDWWWTATLPVRVVGAGMSAGRVVARSARGYLRPDQCRGGAIGFRNALSGYARRGR</sequence>
<name>A0ABS5KLC8_9ACTN</name>
<protein>
    <recommendedName>
        <fullName evidence="3">DUF1508 domain-containing protein</fullName>
    </recommendedName>
</protein>
<reference evidence="1 2" key="1">
    <citation type="submission" date="2020-02" db="EMBL/GenBank/DDBJ databases">
        <title>Acidophilic actinobacteria isolated from forest soil.</title>
        <authorList>
            <person name="Golinska P."/>
        </authorList>
    </citation>
    <scope>NUCLEOTIDE SEQUENCE [LARGE SCALE GENOMIC DNA]</scope>
    <source>
        <strain evidence="1 2">NL8</strain>
    </source>
</reference>
<gene>
    <name evidence="1" type="ORF">KGQ19_08130</name>
</gene>
<dbReference type="Proteomes" id="UP000730482">
    <property type="component" value="Unassembled WGS sequence"/>
</dbReference>
<organism evidence="1 2">
    <name type="scientific">Catenulispora pinistramenti</name>
    <dbReference type="NCBI Taxonomy" id="2705254"/>
    <lineage>
        <taxon>Bacteria</taxon>
        <taxon>Bacillati</taxon>
        <taxon>Actinomycetota</taxon>
        <taxon>Actinomycetes</taxon>
        <taxon>Catenulisporales</taxon>
        <taxon>Catenulisporaceae</taxon>
        <taxon>Catenulispora</taxon>
    </lineage>
</organism>